<name>A0A087LZ51_9HYPH</name>
<reference evidence="2 3" key="1">
    <citation type="submission" date="2014-08" db="EMBL/GenBank/DDBJ databases">
        <authorList>
            <person name="Hassan Y.I."/>
            <person name="Lepp D."/>
            <person name="Zhou T."/>
        </authorList>
    </citation>
    <scope>NUCLEOTIDE SEQUENCE [LARGE SCALE GENOMIC DNA]</scope>
    <source>
        <strain evidence="2 3">IFO13584</strain>
    </source>
</reference>
<dbReference type="InterPro" id="IPR037401">
    <property type="entry name" value="SnoaL-like"/>
</dbReference>
<dbReference type="AlphaFoldDB" id="A0A087LZ51"/>
<evidence type="ECO:0000313" key="3">
    <source>
        <dbReference type="Proteomes" id="UP000028981"/>
    </source>
</evidence>
<accession>A0A087LZ51</accession>
<sequence>MTVSPALPSPLAEYFGRTDATQLLGLFAPDATVRDEGRVHQGTAEISEWLESVEARYHPRYRVIKAEEDSERVAVTFEVSGTFPGSPAILSQNFVLTGNRIQRIETL</sequence>
<dbReference type="InterPro" id="IPR032710">
    <property type="entry name" value="NTF2-like_dom_sf"/>
</dbReference>
<protein>
    <recommendedName>
        <fullName evidence="1">SnoaL-like domain-containing protein</fullName>
    </recommendedName>
</protein>
<dbReference type="STRING" id="46914.JP75_17480"/>
<dbReference type="SUPFAM" id="SSF54427">
    <property type="entry name" value="NTF2-like"/>
    <property type="match status" value="1"/>
</dbReference>
<keyword evidence="3" id="KW-1185">Reference proteome</keyword>
<gene>
    <name evidence="2" type="ORF">JP75_17480</name>
</gene>
<dbReference type="EMBL" id="JQGC01000017">
    <property type="protein sequence ID" value="KFL29904.1"/>
    <property type="molecule type" value="Genomic_DNA"/>
</dbReference>
<evidence type="ECO:0000259" key="1">
    <source>
        <dbReference type="Pfam" id="PF12680"/>
    </source>
</evidence>
<dbReference type="Gene3D" id="3.10.450.50">
    <property type="match status" value="1"/>
</dbReference>
<organism evidence="2 3">
    <name type="scientific">Devosia riboflavina</name>
    <dbReference type="NCBI Taxonomy" id="46914"/>
    <lineage>
        <taxon>Bacteria</taxon>
        <taxon>Pseudomonadati</taxon>
        <taxon>Pseudomonadota</taxon>
        <taxon>Alphaproteobacteria</taxon>
        <taxon>Hyphomicrobiales</taxon>
        <taxon>Devosiaceae</taxon>
        <taxon>Devosia</taxon>
    </lineage>
</organism>
<dbReference type="RefSeq" id="WP_035085364.1">
    <property type="nucleotide sequence ID" value="NZ_JQGC01000017.1"/>
</dbReference>
<feature type="domain" description="SnoaL-like" evidence="1">
    <location>
        <begin position="13"/>
        <end position="87"/>
    </location>
</feature>
<dbReference type="Proteomes" id="UP000028981">
    <property type="component" value="Unassembled WGS sequence"/>
</dbReference>
<dbReference type="OrthoDB" id="8684708at2"/>
<proteinExistence type="predicted"/>
<comment type="caution">
    <text evidence="2">The sequence shown here is derived from an EMBL/GenBank/DDBJ whole genome shotgun (WGS) entry which is preliminary data.</text>
</comment>
<dbReference type="Pfam" id="PF12680">
    <property type="entry name" value="SnoaL_2"/>
    <property type="match status" value="1"/>
</dbReference>
<evidence type="ECO:0000313" key="2">
    <source>
        <dbReference type="EMBL" id="KFL29904.1"/>
    </source>
</evidence>